<keyword evidence="2" id="KW-1185">Reference proteome</keyword>
<organism evidence="1 2">
    <name type="scientific">Naganishia adeliensis</name>
    <dbReference type="NCBI Taxonomy" id="92952"/>
    <lineage>
        <taxon>Eukaryota</taxon>
        <taxon>Fungi</taxon>
        <taxon>Dikarya</taxon>
        <taxon>Basidiomycota</taxon>
        <taxon>Agaricomycotina</taxon>
        <taxon>Tremellomycetes</taxon>
        <taxon>Filobasidiales</taxon>
        <taxon>Filobasidiaceae</taxon>
        <taxon>Naganishia</taxon>
    </lineage>
</organism>
<comment type="caution">
    <text evidence="1">The sequence shown here is derived from an EMBL/GenBank/DDBJ whole genome shotgun (WGS) entry which is preliminary data.</text>
</comment>
<protein>
    <submittedName>
        <fullName evidence="1">Uncharacterized protein</fullName>
    </submittedName>
</protein>
<gene>
    <name evidence="1" type="ORF">QFC20_006280</name>
</gene>
<name>A0ACC2VD91_9TREE</name>
<evidence type="ECO:0000313" key="2">
    <source>
        <dbReference type="Proteomes" id="UP001230649"/>
    </source>
</evidence>
<proteinExistence type="predicted"/>
<sequence length="496" mass="54931">MSSQRTSSRTKTVTPGRSVTTLNNPATTSSRNGKSGPGARTGKTSKATRREEEEDDTEPESELSEEDHDEEDVYRGSEEDEVIQEDSPEEDEVDSDDIDEPSNKRAGSKRKNGTSKKPPAKKQKLAVNKATSKPVKTSSAAKTNGKSKAKAGDNYPSAGGSDAESERQGDGDDYSSYSDGEGDGDSDESLELEEGQEIKGYVRKRRTAMCMLFGFVADSLLFIYRRIFSAPKTGHVPPGRISRNTFKFLVNLQDPEKNDREWFKMREPAYRLAEQEWKDFVSILARRFREVDPELPILPPKDLIHRIYRDVRFSNDKTPYKKHFSMSISRSGRKGIWAGLQPRGRSLIAGGVWGPGKNELASIRHAIKTDSSQLRSIISAPDFTKLFGPASPDAKSKGGRCNVFGHDDQLKVAPKGVAKDHKDIDLLKLRSIAVVKKRVLRTFLLLFCDSDAFTDEEVLSPDFMDILLIVASKIQPLAQYLNSVIALPAPAADEAA</sequence>
<reference evidence="1" key="1">
    <citation type="submission" date="2023-04" db="EMBL/GenBank/DDBJ databases">
        <title>Draft Genome sequencing of Naganishia species isolated from polar environments using Oxford Nanopore Technology.</title>
        <authorList>
            <person name="Leo P."/>
            <person name="Venkateswaran K."/>
        </authorList>
    </citation>
    <scope>NUCLEOTIDE SEQUENCE</scope>
    <source>
        <strain evidence="1">MNA-CCFEE 5262</strain>
    </source>
</reference>
<evidence type="ECO:0000313" key="1">
    <source>
        <dbReference type="EMBL" id="KAJ9097038.1"/>
    </source>
</evidence>
<dbReference type="Proteomes" id="UP001230649">
    <property type="component" value="Unassembled WGS sequence"/>
</dbReference>
<dbReference type="EMBL" id="JASBWS010000107">
    <property type="protein sequence ID" value="KAJ9097038.1"/>
    <property type="molecule type" value="Genomic_DNA"/>
</dbReference>
<accession>A0ACC2VD91</accession>